<evidence type="ECO:0000313" key="2">
    <source>
        <dbReference type="Proteomes" id="UP000078225"/>
    </source>
</evidence>
<evidence type="ECO:0000313" key="1">
    <source>
        <dbReference type="EMBL" id="OAT75971.1"/>
    </source>
</evidence>
<keyword evidence="2" id="KW-1185">Reference proteome</keyword>
<name>A0A1B7L120_9ENTR</name>
<comment type="caution">
    <text evidence="1">The sequence shown here is derived from an EMBL/GenBank/DDBJ whole genome shotgun (WGS) entry which is preliminary data.</text>
</comment>
<accession>A0A1B7L120</accession>
<organism evidence="1 2">
    <name type="scientific">Mangrovibacter phragmitis</name>
    <dbReference type="NCBI Taxonomy" id="1691903"/>
    <lineage>
        <taxon>Bacteria</taxon>
        <taxon>Pseudomonadati</taxon>
        <taxon>Pseudomonadota</taxon>
        <taxon>Gammaproteobacteria</taxon>
        <taxon>Enterobacterales</taxon>
        <taxon>Enterobacteriaceae</taxon>
        <taxon>Mangrovibacter</taxon>
    </lineage>
</organism>
<dbReference type="OrthoDB" id="9878218at2"/>
<proteinExistence type="predicted"/>
<protein>
    <submittedName>
        <fullName evidence="1">Uncharacterized protein</fullName>
    </submittedName>
</protein>
<reference evidence="2" key="1">
    <citation type="submission" date="2016-05" db="EMBL/GenBank/DDBJ databases">
        <authorList>
            <person name="Behera P."/>
            <person name="Vaishampayan P."/>
            <person name="Singh N."/>
            <person name="Raina V."/>
            <person name="Suar M."/>
            <person name="Pattnaik A."/>
            <person name="Rastogi G."/>
        </authorList>
    </citation>
    <scope>NUCLEOTIDE SEQUENCE [LARGE SCALE GENOMIC DNA]</scope>
    <source>
        <strain evidence="2">MP23</strain>
    </source>
</reference>
<gene>
    <name evidence="1" type="ORF">A9B99_10945</name>
</gene>
<dbReference type="EMBL" id="LYRP01000033">
    <property type="protein sequence ID" value="OAT75971.1"/>
    <property type="molecule type" value="Genomic_DNA"/>
</dbReference>
<dbReference type="Proteomes" id="UP000078225">
    <property type="component" value="Unassembled WGS sequence"/>
</dbReference>
<dbReference type="RefSeq" id="WP_064599169.1">
    <property type="nucleotide sequence ID" value="NZ_CP134782.1"/>
</dbReference>
<dbReference type="AlphaFoldDB" id="A0A1B7L120"/>
<sequence length="254" mass="27483">MDRQSFAELFIGMQSLVRPLLINVMVNDSDTHLISQLPVFGGQPCWQRISSLTPENSQQAFLTLVFPGVALPLETLAQCTGLVVLLLPAGAGAPANLPKGVIVWPVQGALMRGLQARLMTLLVPLLQPGLVMTECEDVSQILKAGRTLQHCTVRNYQPETLAKNITARLPLAEQNSLLVVLLSPFARGLLTSYEEAMEQIAVQMRPQARLLGGVWQCAIAEPTARVIGLSGFPSDTLTARHYLATGSLTQNVPL</sequence>